<proteinExistence type="inferred from homology"/>
<dbReference type="Pfam" id="PF01169">
    <property type="entry name" value="GDT1"/>
    <property type="match status" value="1"/>
</dbReference>
<organism evidence="7">
    <name type="scientific">candidate division WOR-3 bacterium</name>
    <dbReference type="NCBI Taxonomy" id="2052148"/>
    <lineage>
        <taxon>Bacteria</taxon>
        <taxon>Bacteria division WOR-3</taxon>
    </lineage>
</organism>
<feature type="transmembrane region" description="Helical" evidence="6">
    <location>
        <begin position="69"/>
        <end position="87"/>
    </location>
</feature>
<comment type="subcellular location">
    <subcellularLocation>
        <location evidence="1 6">Membrane</location>
        <topology evidence="1 6">Multi-pass membrane protein</topology>
    </subcellularLocation>
</comment>
<comment type="similarity">
    <text evidence="2 6">Belongs to the GDT1 family.</text>
</comment>
<evidence type="ECO:0000256" key="2">
    <source>
        <dbReference type="ARBA" id="ARBA00009190"/>
    </source>
</evidence>
<dbReference type="GO" id="GO:0016020">
    <property type="term" value="C:membrane"/>
    <property type="evidence" value="ECO:0007669"/>
    <property type="project" value="UniProtKB-SubCell"/>
</dbReference>
<reference evidence="7" key="1">
    <citation type="journal article" date="2020" name="mSystems">
        <title>Genome- and Community-Level Interaction Insights into Carbon Utilization and Element Cycling Functions of Hydrothermarchaeota in Hydrothermal Sediment.</title>
        <authorList>
            <person name="Zhou Z."/>
            <person name="Liu Y."/>
            <person name="Xu W."/>
            <person name="Pan J."/>
            <person name="Luo Z.H."/>
            <person name="Li M."/>
        </authorList>
    </citation>
    <scope>NUCLEOTIDE SEQUENCE [LARGE SCALE GENOMIC DNA]</scope>
    <source>
        <strain evidence="7">SpSt-876</strain>
    </source>
</reference>
<evidence type="ECO:0000256" key="5">
    <source>
        <dbReference type="ARBA" id="ARBA00023136"/>
    </source>
</evidence>
<sequence length="93" mass="9961">MDWRLLITVFGTVFLAELGDKTQLATFSFTLSSKYPFAVFLGGSLALILSTLLAVVVGAGLQKIVPIKILHSIAAIAFIVIGILLLIKTIRST</sequence>
<protein>
    <recommendedName>
        <fullName evidence="6">GDT1 family protein</fullName>
    </recommendedName>
</protein>
<gene>
    <name evidence="7" type="ORF">ENW73_06090</name>
</gene>
<keyword evidence="5 6" id="KW-0472">Membrane</keyword>
<comment type="caution">
    <text evidence="7">The sequence shown here is derived from an EMBL/GenBank/DDBJ whole genome shotgun (WGS) entry which is preliminary data.</text>
</comment>
<comment type="caution">
    <text evidence="6">Lacks conserved residue(s) required for the propagation of feature annotation.</text>
</comment>
<evidence type="ECO:0000313" key="7">
    <source>
        <dbReference type="EMBL" id="HHS52417.1"/>
    </source>
</evidence>
<dbReference type="GO" id="GO:0046873">
    <property type="term" value="F:metal ion transmembrane transporter activity"/>
    <property type="evidence" value="ECO:0007669"/>
    <property type="project" value="InterPro"/>
</dbReference>
<evidence type="ECO:0000256" key="4">
    <source>
        <dbReference type="ARBA" id="ARBA00022989"/>
    </source>
</evidence>
<name>A0A7C6EAZ9_UNCW3</name>
<feature type="transmembrane region" description="Helical" evidence="6">
    <location>
        <begin position="35"/>
        <end position="57"/>
    </location>
</feature>
<evidence type="ECO:0000256" key="6">
    <source>
        <dbReference type="RuleBase" id="RU365102"/>
    </source>
</evidence>
<dbReference type="AlphaFoldDB" id="A0A7C6EAZ9"/>
<accession>A0A7C6EAZ9</accession>
<keyword evidence="4 6" id="KW-1133">Transmembrane helix</keyword>
<keyword evidence="3 6" id="KW-0812">Transmembrane</keyword>
<evidence type="ECO:0000256" key="3">
    <source>
        <dbReference type="ARBA" id="ARBA00022692"/>
    </source>
</evidence>
<dbReference type="InterPro" id="IPR001727">
    <property type="entry name" value="GDT1-like"/>
</dbReference>
<dbReference type="PANTHER" id="PTHR12608:SF1">
    <property type="entry name" value="TRANSMEMBRANE PROTEIN 165"/>
    <property type="match status" value="1"/>
</dbReference>
<dbReference type="EMBL" id="DTLI01000144">
    <property type="protein sequence ID" value="HHS52417.1"/>
    <property type="molecule type" value="Genomic_DNA"/>
</dbReference>
<evidence type="ECO:0000256" key="1">
    <source>
        <dbReference type="ARBA" id="ARBA00004141"/>
    </source>
</evidence>
<dbReference type="PANTHER" id="PTHR12608">
    <property type="entry name" value="TRANSMEMBRANE PROTEIN HTP-1 RELATED"/>
    <property type="match status" value="1"/>
</dbReference>